<evidence type="ECO:0000256" key="7">
    <source>
        <dbReference type="ARBA" id="ARBA00023239"/>
    </source>
</evidence>
<dbReference type="Pfam" id="PF02586">
    <property type="entry name" value="SRAP"/>
    <property type="match status" value="1"/>
</dbReference>
<gene>
    <name evidence="9" type="ORF">CLV96_3278</name>
</gene>
<comment type="caution">
    <text evidence="9">The sequence shown here is derived from an EMBL/GenBank/DDBJ whole genome shotgun (WGS) entry which is preliminary data.</text>
</comment>
<dbReference type="RefSeq" id="WP_004786691.1">
    <property type="nucleotide sequence ID" value="NZ_SORO01000003.1"/>
</dbReference>
<dbReference type="PANTHER" id="PTHR13604">
    <property type="entry name" value="DC12-RELATED"/>
    <property type="match status" value="1"/>
</dbReference>
<keyword evidence="2 8" id="KW-0645">Protease</keyword>
<dbReference type="GO" id="GO:0006508">
    <property type="term" value="P:proteolysis"/>
    <property type="evidence" value="ECO:0007669"/>
    <property type="project" value="UniProtKB-KW"/>
</dbReference>
<name>A0A4R8MRE0_LEPME</name>
<evidence type="ECO:0000313" key="10">
    <source>
        <dbReference type="Proteomes" id="UP000294684"/>
    </source>
</evidence>
<keyword evidence="3" id="KW-0227">DNA damage</keyword>
<keyword evidence="10" id="KW-1185">Reference proteome</keyword>
<dbReference type="AlphaFoldDB" id="A0A4R8MRE0"/>
<evidence type="ECO:0000256" key="6">
    <source>
        <dbReference type="ARBA" id="ARBA00023125"/>
    </source>
</evidence>
<evidence type="ECO:0000313" key="9">
    <source>
        <dbReference type="EMBL" id="TDY67728.1"/>
    </source>
</evidence>
<dbReference type="EMBL" id="SORO01000003">
    <property type="protein sequence ID" value="TDY67728.1"/>
    <property type="molecule type" value="Genomic_DNA"/>
</dbReference>
<dbReference type="STRING" id="1193051.LEP1GSC017_0488"/>
<evidence type="ECO:0000256" key="4">
    <source>
        <dbReference type="ARBA" id="ARBA00022801"/>
    </source>
</evidence>
<dbReference type="PANTHER" id="PTHR13604:SF0">
    <property type="entry name" value="ABASIC SITE PROCESSING PROTEIN HMCES"/>
    <property type="match status" value="1"/>
</dbReference>
<dbReference type="GO" id="GO:0003697">
    <property type="term" value="F:single-stranded DNA binding"/>
    <property type="evidence" value="ECO:0007669"/>
    <property type="project" value="InterPro"/>
</dbReference>
<evidence type="ECO:0000256" key="3">
    <source>
        <dbReference type="ARBA" id="ARBA00022763"/>
    </source>
</evidence>
<dbReference type="GO" id="GO:0016829">
    <property type="term" value="F:lyase activity"/>
    <property type="evidence" value="ECO:0007669"/>
    <property type="project" value="UniProtKB-KW"/>
</dbReference>
<reference evidence="9 10" key="1">
    <citation type="submission" date="2019-03" db="EMBL/GenBank/DDBJ databases">
        <title>Genomic Encyclopedia of Archaeal and Bacterial Type Strains, Phase II (KMG-II): from individual species to whole genera.</title>
        <authorList>
            <person name="Goeker M."/>
        </authorList>
    </citation>
    <scope>NUCLEOTIDE SEQUENCE [LARGE SCALE GENOMIC DNA]</scope>
    <source>
        <strain evidence="9 10">DSM 21537</strain>
    </source>
</reference>
<dbReference type="GeneID" id="79828545"/>
<dbReference type="GO" id="GO:0008233">
    <property type="term" value="F:peptidase activity"/>
    <property type="evidence" value="ECO:0007669"/>
    <property type="project" value="UniProtKB-KW"/>
</dbReference>
<dbReference type="InterPro" id="IPR003738">
    <property type="entry name" value="SRAP"/>
</dbReference>
<evidence type="ECO:0000256" key="1">
    <source>
        <dbReference type="ARBA" id="ARBA00008136"/>
    </source>
</evidence>
<keyword evidence="5" id="KW-0190">Covalent protein-DNA linkage</keyword>
<comment type="similarity">
    <text evidence="1 8">Belongs to the SOS response-associated peptidase family.</text>
</comment>
<dbReference type="Proteomes" id="UP000294684">
    <property type="component" value="Unassembled WGS sequence"/>
</dbReference>
<sequence>MSNLFINQLIPIEDYQLEWENFLAPKTSYDQAQKQNGKLGLAIKPNDVFWYLREIENKVLLSSGQWGTKQSFANRLITTTQSEHLYSSSFWKKFSANRCLIPVTAYFEWQMQMNGKKHKFKIEFKDKKSYFGGIWGPLPESMTWVTILTQTANAKTAEIHNYGDNKHRQPIVIRKVNQKLWLNSKVNSELEVKNLITQFKEDDITTEDLDYEQTLFN</sequence>
<dbReference type="Gene3D" id="3.90.1680.10">
    <property type="entry name" value="SOS response associated peptidase-like"/>
    <property type="match status" value="1"/>
</dbReference>
<protein>
    <recommendedName>
        <fullName evidence="8">Abasic site processing protein</fullName>
        <ecNumber evidence="8">3.4.-.-</ecNumber>
    </recommendedName>
</protein>
<evidence type="ECO:0000256" key="5">
    <source>
        <dbReference type="ARBA" id="ARBA00023124"/>
    </source>
</evidence>
<organism evidence="9 10">
    <name type="scientific">Leptospira meyeri</name>
    <dbReference type="NCBI Taxonomy" id="29508"/>
    <lineage>
        <taxon>Bacteria</taxon>
        <taxon>Pseudomonadati</taxon>
        <taxon>Spirochaetota</taxon>
        <taxon>Spirochaetia</taxon>
        <taxon>Leptospirales</taxon>
        <taxon>Leptospiraceae</taxon>
        <taxon>Leptospira</taxon>
    </lineage>
</organism>
<dbReference type="EC" id="3.4.-.-" evidence="8"/>
<dbReference type="OrthoDB" id="9782620at2"/>
<dbReference type="SUPFAM" id="SSF143081">
    <property type="entry name" value="BB1717-like"/>
    <property type="match status" value="1"/>
</dbReference>
<dbReference type="InterPro" id="IPR036590">
    <property type="entry name" value="SRAP-like"/>
</dbReference>
<keyword evidence="6" id="KW-0238">DNA-binding</keyword>
<keyword evidence="7" id="KW-0456">Lyase</keyword>
<evidence type="ECO:0000256" key="2">
    <source>
        <dbReference type="ARBA" id="ARBA00022670"/>
    </source>
</evidence>
<proteinExistence type="inferred from homology"/>
<evidence type="ECO:0000256" key="8">
    <source>
        <dbReference type="RuleBase" id="RU364100"/>
    </source>
</evidence>
<accession>A0A4R8MRE0</accession>
<keyword evidence="4 8" id="KW-0378">Hydrolase</keyword>
<dbReference type="GO" id="GO:0106300">
    <property type="term" value="P:protein-DNA covalent cross-linking repair"/>
    <property type="evidence" value="ECO:0007669"/>
    <property type="project" value="InterPro"/>
</dbReference>